<evidence type="ECO:0000313" key="1">
    <source>
        <dbReference type="EMBL" id="TGO21811.1"/>
    </source>
</evidence>
<sequence>MRALDKADDTSRIPDFYVPGVLDYLHATNTSTAYSKISSSISINCVRYHCQTVRPILENEQEILQTYERYELERIAVDRRPMNMALPARIASERKLQQYAERLKKTIESKIAHLNIRDLAEKELLETISEPTELTGEFREESDYTSVINHIEKGIANDTRIKQRNLWRETYFWPMIQQRAKMIRPLPVPPGRKTLITPQEKIAAKQLVLAMGHGICRDNVFKWTSYWRLVSELRLKGAIYLLLYHSSEFKTHLFRYTKKIDMLLSWTHIFDFPLQQLRVRVIAEGGDFSDICDIDDKRIFERLRTTQSSAWANNVSVWGQDQQEYTTFPASHSMMATSGKSNEHILRHGIKGKLASNKSVFVGIVPYEGESEKRVIGNKPASTKLYFISPLVSIAPGDFLGNFNM</sequence>
<evidence type="ECO:0000313" key="2">
    <source>
        <dbReference type="Proteomes" id="UP000297910"/>
    </source>
</evidence>
<keyword evidence="2" id="KW-1185">Reference proteome</keyword>
<comment type="caution">
    <text evidence="1">The sequence shown here is derived from an EMBL/GenBank/DDBJ whole genome shotgun (WGS) entry which is preliminary data.</text>
</comment>
<dbReference type="AlphaFoldDB" id="A0A4Z1FJU1"/>
<accession>A0A4Z1FJU1</accession>
<protein>
    <submittedName>
        <fullName evidence="1">Uncharacterized protein</fullName>
    </submittedName>
</protein>
<reference evidence="1 2" key="1">
    <citation type="submission" date="2017-12" db="EMBL/GenBank/DDBJ databases">
        <title>Comparative genomics of Botrytis spp.</title>
        <authorList>
            <person name="Valero-Jimenez C.A."/>
            <person name="Tapia P."/>
            <person name="Veloso J."/>
            <person name="Silva-Moreno E."/>
            <person name="Staats M."/>
            <person name="Valdes J.H."/>
            <person name="Van Kan J.A.L."/>
        </authorList>
    </citation>
    <scope>NUCLEOTIDE SEQUENCE [LARGE SCALE GENOMIC DNA]</scope>
    <source>
        <strain evidence="1 2">Bp0003</strain>
    </source>
</reference>
<organism evidence="1 2">
    <name type="scientific">Botrytis paeoniae</name>
    <dbReference type="NCBI Taxonomy" id="278948"/>
    <lineage>
        <taxon>Eukaryota</taxon>
        <taxon>Fungi</taxon>
        <taxon>Dikarya</taxon>
        <taxon>Ascomycota</taxon>
        <taxon>Pezizomycotina</taxon>
        <taxon>Leotiomycetes</taxon>
        <taxon>Helotiales</taxon>
        <taxon>Sclerotiniaceae</taxon>
        <taxon>Botrytis</taxon>
    </lineage>
</organism>
<name>A0A4Z1FJU1_9HELO</name>
<proteinExistence type="predicted"/>
<gene>
    <name evidence="1" type="ORF">BPAE_0199g00050</name>
</gene>
<dbReference type="Proteomes" id="UP000297910">
    <property type="component" value="Unassembled WGS sequence"/>
</dbReference>
<dbReference type="EMBL" id="PQXI01000198">
    <property type="protein sequence ID" value="TGO21811.1"/>
    <property type="molecule type" value="Genomic_DNA"/>
</dbReference>